<evidence type="ECO:0000256" key="5">
    <source>
        <dbReference type="ARBA" id="ARBA00022723"/>
    </source>
</evidence>
<evidence type="ECO:0000256" key="10">
    <source>
        <dbReference type="RuleBase" id="RU000461"/>
    </source>
</evidence>
<dbReference type="InterPro" id="IPR017972">
    <property type="entry name" value="Cyt_P450_CS"/>
</dbReference>
<feature type="binding site" description="axial binding residue" evidence="9">
    <location>
        <position position="207"/>
    </location>
    <ligand>
        <name>heme</name>
        <dbReference type="ChEBI" id="CHEBI:30413"/>
    </ligand>
    <ligandPart>
        <name>Fe</name>
        <dbReference type="ChEBI" id="CHEBI:18248"/>
    </ligandPart>
</feature>
<evidence type="ECO:0000256" key="6">
    <source>
        <dbReference type="ARBA" id="ARBA00023002"/>
    </source>
</evidence>
<evidence type="ECO:0000256" key="2">
    <source>
        <dbReference type="ARBA" id="ARBA00004167"/>
    </source>
</evidence>
<dbReference type="Proteomes" id="UP000826661">
    <property type="component" value="Chromosome III"/>
</dbReference>
<evidence type="ECO:0000256" key="1">
    <source>
        <dbReference type="ARBA" id="ARBA00001971"/>
    </source>
</evidence>
<comment type="similarity">
    <text evidence="3 10">Belongs to the cytochrome P450 family.</text>
</comment>
<keyword evidence="4 9" id="KW-0349">Heme</keyword>
<protein>
    <recommendedName>
        <fullName evidence="13">Cytochrome P450 monooxygenase</fullName>
    </recommendedName>
</protein>
<evidence type="ECO:0008006" key="13">
    <source>
        <dbReference type="Google" id="ProtNLM"/>
    </source>
</evidence>
<organism evidence="11 12">
    <name type="scientific">Trichoderma simmonsii</name>
    <dbReference type="NCBI Taxonomy" id="1491479"/>
    <lineage>
        <taxon>Eukaryota</taxon>
        <taxon>Fungi</taxon>
        <taxon>Dikarya</taxon>
        <taxon>Ascomycota</taxon>
        <taxon>Pezizomycotina</taxon>
        <taxon>Sordariomycetes</taxon>
        <taxon>Hypocreomycetidae</taxon>
        <taxon>Hypocreales</taxon>
        <taxon>Hypocreaceae</taxon>
        <taxon>Trichoderma</taxon>
    </lineage>
</organism>
<accession>A0A8G0LB52</accession>
<evidence type="ECO:0000313" key="12">
    <source>
        <dbReference type="Proteomes" id="UP000826661"/>
    </source>
</evidence>
<dbReference type="InterPro" id="IPR001128">
    <property type="entry name" value="Cyt_P450"/>
</dbReference>
<evidence type="ECO:0000256" key="9">
    <source>
        <dbReference type="PIRSR" id="PIRSR602403-1"/>
    </source>
</evidence>
<keyword evidence="6 10" id="KW-0560">Oxidoreductase</keyword>
<evidence type="ECO:0000256" key="4">
    <source>
        <dbReference type="ARBA" id="ARBA00022617"/>
    </source>
</evidence>
<comment type="cofactor">
    <cofactor evidence="1 9">
        <name>heme</name>
        <dbReference type="ChEBI" id="CHEBI:30413"/>
    </cofactor>
</comment>
<proteinExistence type="inferred from homology"/>
<dbReference type="Gene3D" id="1.10.630.10">
    <property type="entry name" value="Cytochrome P450"/>
    <property type="match status" value="1"/>
</dbReference>
<dbReference type="PRINTS" id="PR00465">
    <property type="entry name" value="EP450IV"/>
</dbReference>
<dbReference type="InterPro" id="IPR002403">
    <property type="entry name" value="Cyt_P450_E_grp-IV"/>
</dbReference>
<dbReference type="GO" id="GO:0005506">
    <property type="term" value="F:iron ion binding"/>
    <property type="evidence" value="ECO:0007669"/>
    <property type="project" value="InterPro"/>
</dbReference>
<evidence type="ECO:0000256" key="8">
    <source>
        <dbReference type="ARBA" id="ARBA00023033"/>
    </source>
</evidence>
<dbReference type="PROSITE" id="PS00086">
    <property type="entry name" value="CYTOCHROME_P450"/>
    <property type="match status" value="1"/>
</dbReference>
<dbReference type="AlphaFoldDB" id="A0A8G0LB52"/>
<dbReference type="GO" id="GO:0016705">
    <property type="term" value="F:oxidoreductase activity, acting on paired donors, with incorporation or reduction of molecular oxygen"/>
    <property type="evidence" value="ECO:0007669"/>
    <property type="project" value="InterPro"/>
</dbReference>
<dbReference type="SUPFAM" id="SSF48264">
    <property type="entry name" value="Cytochrome P450"/>
    <property type="match status" value="1"/>
</dbReference>
<dbReference type="GO" id="GO:0004497">
    <property type="term" value="F:monooxygenase activity"/>
    <property type="evidence" value="ECO:0007669"/>
    <property type="project" value="UniProtKB-KW"/>
</dbReference>
<gene>
    <name evidence="11" type="ORF">H0G86_005165</name>
</gene>
<name>A0A8G0LB52_9HYPO</name>
<evidence type="ECO:0000256" key="7">
    <source>
        <dbReference type="ARBA" id="ARBA00023004"/>
    </source>
</evidence>
<comment type="subcellular location">
    <subcellularLocation>
        <location evidence="2">Membrane</location>
        <topology evidence="2">Single-pass membrane protein</topology>
    </subcellularLocation>
</comment>
<keyword evidence="8 10" id="KW-0503">Monooxygenase</keyword>
<evidence type="ECO:0000313" key="11">
    <source>
        <dbReference type="EMBL" id="QYS97963.1"/>
    </source>
</evidence>
<dbReference type="EMBL" id="CP075866">
    <property type="protein sequence ID" value="QYS97963.1"/>
    <property type="molecule type" value="Genomic_DNA"/>
</dbReference>
<dbReference type="CDD" id="cd11041">
    <property type="entry name" value="CYP503A1-like"/>
    <property type="match status" value="1"/>
</dbReference>
<dbReference type="GO" id="GO:0016020">
    <property type="term" value="C:membrane"/>
    <property type="evidence" value="ECO:0007669"/>
    <property type="project" value="UniProtKB-SubCell"/>
</dbReference>
<dbReference type="GO" id="GO:0020037">
    <property type="term" value="F:heme binding"/>
    <property type="evidence" value="ECO:0007669"/>
    <property type="project" value="InterPro"/>
</dbReference>
<dbReference type="PANTHER" id="PTHR46206">
    <property type="entry name" value="CYTOCHROME P450"/>
    <property type="match status" value="1"/>
</dbReference>
<keyword evidence="12" id="KW-1185">Reference proteome</keyword>
<keyword evidence="5 9" id="KW-0479">Metal-binding</keyword>
<reference evidence="11 12" key="1">
    <citation type="journal article" date="2021" name="BMC Genomics">
        <title>Telomere-to-telomere genome assembly of asparaginase-producing Trichoderma simmonsii.</title>
        <authorList>
            <person name="Chung D."/>
            <person name="Kwon Y.M."/>
            <person name="Yang Y."/>
        </authorList>
    </citation>
    <scope>NUCLEOTIDE SEQUENCE [LARGE SCALE GENOMIC DNA]</scope>
    <source>
        <strain evidence="11 12">GH-Sj1</strain>
    </source>
</reference>
<sequence length="265" mass="29366">MMQPLLEKFEQTNGQNEDMGEDEITGGDLIKYILSHYKEPVTAERLARDQLIATFVAMHTTTICLTQTLFDLAARPEYVAPLREELEAILADDSHGDGRLHNTNLGKLSKMDSFIRESQRVNPPGLVTMLRHVTAPGGLRLSTGHVIPQGTVVGISNHAVTQSYPDANVFDGFRYHKLRLQPGHETRHQLATTGLDALSFGHGNHACPGRFFAASEIKVVLAYLLQHYDIKFEEGQGRPENHHRGAIVSPSAEGTVLLRRRQASS</sequence>
<keyword evidence="7 9" id="KW-0408">Iron</keyword>
<dbReference type="InterPro" id="IPR036396">
    <property type="entry name" value="Cyt_P450_sf"/>
</dbReference>
<dbReference type="PANTHER" id="PTHR46206:SF6">
    <property type="entry name" value="CYTOCHROME P450 MONOOXYGENASE AN1598-RELATED"/>
    <property type="match status" value="1"/>
</dbReference>
<dbReference type="Pfam" id="PF00067">
    <property type="entry name" value="p450"/>
    <property type="match status" value="1"/>
</dbReference>
<evidence type="ECO:0000256" key="3">
    <source>
        <dbReference type="ARBA" id="ARBA00010617"/>
    </source>
</evidence>